<keyword evidence="3" id="KW-1185">Reference proteome</keyword>
<evidence type="ECO:0000313" key="2">
    <source>
        <dbReference type="EMBL" id="KAG8198233.1"/>
    </source>
</evidence>
<gene>
    <name evidence="2" type="ORF">JTE90_021490</name>
</gene>
<evidence type="ECO:0000313" key="3">
    <source>
        <dbReference type="Proteomes" id="UP000827092"/>
    </source>
</evidence>
<feature type="region of interest" description="Disordered" evidence="1">
    <location>
        <begin position="18"/>
        <end position="98"/>
    </location>
</feature>
<evidence type="ECO:0000256" key="1">
    <source>
        <dbReference type="SAM" id="MobiDB-lite"/>
    </source>
</evidence>
<feature type="compositionally biased region" description="Polar residues" evidence="1">
    <location>
        <begin position="20"/>
        <end position="30"/>
    </location>
</feature>
<organism evidence="2 3">
    <name type="scientific">Oedothorax gibbosus</name>
    <dbReference type="NCBI Taxonomy" id="931172"/>
    <lineage>
        <taxon>Eukaryota</taxon>
        <taxon>Metazoa</taxon>
        <taxon>Ecdysozoa</taxon>
        <taxon>Arthropoda</taxon>
        <taxon>Chelicerata</taxon>
        <taxon>Arachnida</taxon>
        <taxon>Araneae</taxon>
        <taxon>Araneomorphae</taxon>
        <taxon>Entelegynae</taxon>
        <taxon>Araneoidea</taxon>
        <taxon>Linyphiidae</taxon>
        <taxon>Erigoninae</taxon>
        <taxon>Oedothorax</taxon>
    </lineage>
</organism>
<comment type="caution">
    <text evidence="2">The sequence shown here is derived from an EMBL/GenBank/DDBJ whole genome shotgun (WGS) entry which is preliminary data.</text>
</comment>
<dbReference type="AlphaFoldDB" id="A0AAV6VQ83"/>
<feature type="compositionally biased region" description="Low complexity" evidence="1">
    <location>
        <begin position="44"/>
        <end position="59"/>
    </location>
</feature>
<name>A0AAV6VQ83_9ARAC</name>
<proteinExistence type="predicted"/>
<dbReference type="Proteomes" id="UP000827092">
    <property type="component" value="Unassembled WGS sequence"/>
</dbReference>
<protein>
    <submittedName>
        <fullName evidence="2">Uncharacterized protein</fullName>
    </submittedName>
</protein>
<reference evidence="2 3" key="1">
    <citation type="journal article" date="2022" name="Nat. Ecol. Evol.">
        <title>A masculinizing supergene underlies an exaggerated male reproductive morph in a spider.</title>
        <authorList>
            <person name="Hendrickx F."/>
            <person name="De Corte Z."/>
            <person name="Sonet G."/>
            <person name="Van Belleghem S.M."/>
            <person name="Kostlbacher S."/>
            <person name="Vangestel C."/>
        </authorList>
    </citation>
    <scope>NUCLEOTIDE SEQUENCE [LARGE SCALE GENOMIC DNA]</scope>
    <source>
        <strain evidence="2">W744_W776</strain>
    </source>
</reference>
<sequence length="98" mass="10881">MEIGSFLLLQLEFEMADPSRQISESGGRNNPQRRRSAEDRQEVDNAANPIDANNNARPNLDVDTPSPDSLIVTSTTPEDPDSNREIGNLSRCFDIHSL</sequence>
<dbReference type="EMBL" id="JAFNEN010000041">
    <property type="protein sequence ID" value="KAG8198233.1"/>
    <property type="molecule type" value="Genomic_DNA"/>
</dbReference>
<accession>A0AAV6VQ83</accession>